<comment type="caution">
    <text evidence="2">The sequence shown here is derived from an EMBL/GenBank/DDBJ whole genome shotgun (WGS) entry which is preliminary data.</text>
</comment>
<protein>
    <recommendedName>
        <fullName evidence="1">HAT C-terminal dimerisation domain-containing protein</fullName>
    </recommendedName>
</protein>
<dbReference type="Pfam" id="PF05699">
    <property type="entry name" value="Dimer_Tnp_hAT"/>
    <property type="match status" value="1"/>
</dbReference>
<sequence>MIVRDIYAIPVSTVASKSAFSTGGRVIHQFMTHSPNSHDG</sequence>
<gene>
    <name evidence="2" type="ORF">CK203_038798</name>
</gene>
<evidence type="ECO:0000313" key="2">
    <source>
        <dbReference type="EMBL" id="RVW90621.1"/>
    </source>
</evidence>
<evidence type="ECO:0000313" key="3">
    <source>
        <dbReference type="Proteomes" id="UP000288805"/>
    </source>
</evidence>
<organism evidence="2 3">
    <name type="scientific">Vitis vinifera</name>
    <name type="common">Grape</name>
    <dbReference type="NCBI Taxonomy" id="29760"/>
    <lineage>
        <taxon>Eukaryota</taxon>
        <taxon>Viridiplantae</taxon>
        <taxon>Streptophyta</taxon>
        <taxon>Embryophyta</taxon>
        <taxon>Tracheophyta</taxon>
        <taxon>Spermatophyta</taxon>
        <taxon>Magnoliopsida</taxon>
        <taxon>eudicotyledons</taxon>
        <taxon>Gunneridae</taxon>
        <taxon>Pentapetalae</taxon>
        <taxon>rosids</taxon>
        <taxon>Vitales</taxon>
        <taxon>Vitaceae</taxon>
        <taxon>Viteae</taxon>
        <taxon>Vitis</taxon>
    </lineage>
</organism>
<accession>A0A438I1Q4</accession>
<evidence type="ECO:0000259" key="1">
    <source>
        <dbReference type="Pfam" id="PF05699"/>
    </source>
</evidence>
<feature type="domain" description="HAT C-terminal dimerisation" evidence="1">
    <location>
        <begin position="2"/>
        <end position="30"/>
    </location>
</feature>
<dbReference type="GO" id="GO:0046983">
    <property type="term" value="F:protein dimerization activity"/>
    <property type="evidence" value="ECO:0007669"/>
    <property type="project" value="InterPro"/>
</dbReference>
<name>A0A438I1Q4_VITVI</name>
<dbReference type="Proteomes" id="UP000288805">
    <property type="component" value="Unassembled WGS sequence"/>
</dbReference>
<proteinExistence type="predicted"/>
<reference evidence="2 3" key="1">
    <citation type="journal article" date="2018" name="PLoS Genet.">
        <title>Population sequencing reveals clonal diversity and ancestral inbreeding in the grapevine cultivar Chardonnay.</title>
        <authorList>
            <person name="Roach M.J."/>
            <person name="Johnson D.L."/>
            <person name="Bohlmann J."/>
            <person name="van Vuuren H.J."/>
            <person name="Jones S.J."/>
            <person name="Pretorius I.S."/>
            <person name="Schmidt S.A."/>
            <person name="Borneman A.R."/>
        </authorList>
    </citation>
    <scope>NUCLEOTIDE SEQUENCE [LARGE SCALE GENOMIC DNA]</scope>
    <source>
        <strain evidence="3">cv. Chardonnay</strain>
        <tissue evidence="2">Leaf</tissue>
    </source>
</reference>
<dbReference type="EMBL" id="QGNW01000153">
    <property type="protein sequence ID" value="RVW90621.1"/>
    <property type="molecule type" value="Genomic_DNA"/>
</dbReference>
<dbReference type="AlphaFoldDB" id="A0A438I1Q4"/>
<dbReference type="InterPro" id="IPR008906">
    <property type="entry name" value="HATC_C_dom"/>
</dbReference>